<dbReference type="GO" id="GO:0008840">
    <property type="term" value="F:4-hydroxy-tetrahydrodipicolinate synthase activity"/>
    <property type="evidence" value="ECO:0007669"/>
    <property type="project" value="UniProtKB-UniRule"/>
</dbReference>
<comment type="caution">
    <text evidence="12">Was originally thought to be a dihydrodipicolinate synthase (DHDPS), catalyzing the condensation of (S)-aspartate-beta-semialdehyde [(S)-ASA] and pyruvate to dihydrodipicolinate (DHDP). However, it was shown in E.coli that the product of the enzymatic reaction is not dihydrodipicolinate but in fact (4S)-4-hydroxy-2,3,4,5-tetrahydro-(2S)-dipicolinic acid (HTPA), and that the consecutive dehydration reaction leading to DHDP is not spontaneous but catalyzed by DapB.</text>
</comment>
<comment type="catalytic activity">
    <reaction evidence="11 12">
        <text>L-aspartate 4-semialdehyde + pyruvate = (2S,4S)-4-hydroxy-2,3,4,5-tetrahydrodipicolinate + H2O + H(+)</text>
        <dbReference type="Rhea" id="RHEA:34171"/>
        <dbReference type="ChEBI" id="CHEBI:15361"/>
        <dbReference type="ChEBI" id="CHEBI:15377"/>
        <dbReference type="ChEBI" id="CHEBI:15378"/>
        <dbReference type="ChEBI" id="CHEBI:67139"/>
        <dbReference type="ChEBI" id="CHEBI:537519"/>
        <dbReference type="EC" id="4.3.3.7"/>
    </reaction>
</comment>
<dbReference type="RefSeq" id="WP_092118341.1">
    <property type="nucleotide sequence ID" value="NZ_FMXO01000005.1"/>
</dbReference>
<evidence type="ECO:0000256" key="3">
    <source>
        <dbReference type="ARBA" id="ARBA00007592"/>
    </source>
</evidence>
<dbReference type="PANTHER" id="PTHR12128">
    <property type="entry name" value="DIHYDRODIPICOLINATE SYNTHASE"/>
    <property type="match status" value="1"/>
</dbReference>
<dbReference type="AlphaFoldDB" id="A0A1G6BQ85"/>
<comment type="subcellular location">
    <subcellularLocation>
        <location evidence="12">Cytoplasm</location>
    </subcellularLocation>
</comment>
<evidence type="ECO:0000256" key="9">
    <source>
        <dbReference type="ARBA" id="ARBA00023239"/>
    </source>
</evidence>
<evidence type="ECO:0000256" key="7">
    <source>
        <dbReference type="ARBA" id="ARBA00022915"/>
    </source>
</evidence>
<dbReference type="NCBIfam" id="TIGR00674">
    <property type="entry name" value="dapA"/>
    <property type="match status" value="1"/>
</dbReference>
<comment type="function">
    <text evidence="1 12">Catalyzes the condensation of (S)-aspartate-beta-semialdehyde [(S)-ASA] and pyruvate to 4-hydroxy-tetrahydrodipicolinate (HTPA).</text>
</comment>
<dbReference type="Gene3D" id="3.20.20.70">
    <property type="entry name" value="Aldolase class I"/>
    <property type="match status" value="1"/>
</dbReference>
<dbReference type="EC" id="4.3.3.7" evidence="4 12"/>
<dbReference type="SUPFAM" id="SSF51569">
    <property type="entry name" value="Aldolase"/>
    <property type="match status" value="1"/>
</dbReference>
<name>A0A1G6BQ85_9BACT</name>
<dbReference type="Pfam" id="PF00701">
    <property type="entry name" value="DHDPS"/>
    <property type="match status" value="1"/>
</dbReference>
<dbReference type="GO" id="GO:0005829">
    <property type="term" value="C:cytosol"/>
    <property type="evidence" value="ECO:0007669"/>
    <property type="project" value="TreeGrafter"/>
</dbReference>
<dbReference type="SMART" id="SM01130">
    <property type="entry name" value="DHDPS"/>
    <property type="match status" value="1"/>
</dbReference>
<sequence length="296" mass="31893">MSFTGAFTALVTPFKNNVIDEEAYRNLIEWQIEQGINGLVPCGTTGESATLSHAEHAQVVKICVDQAKGRVPVLAGSGSNSTREAVELTKVAKQAKADGALLITPYYNKPTQEGLVAHFKTIAKEVSIPLILYNVPGRTCVNLLPETLARLFREVPEVKGVKEATGNMAQVSEVLEYCGADFIILSGDDFTVLPTLALGGKGVISVVSNIVPDKMSAMCSEFHAGNLSKAQDLHYEMSPLCRAMFLETNPGPAKTALALMGRVKPELRLPMVRLQPNSEARLKDILGQAGLITMKK</sequence>
<evidence type="ECO:0000256" key="4">
    <source>
        <dbReference type="ARBA" id="ARBA00012086"/>
    </source>
</evidence>
<evidence type="ECO:0000256" key="1">
    <source>
        <dbReference type="ARBA" id="ARBA00003294"/>
    </source>
</evidence>
<keyword evidence="5 12" id="KW-0963">Cytoplasm</keyword>
<evidence type="ECO:0000256" key="5">
    <source>
        <dbReference type="ARBA" id="ARBA00022490"/>
    </source>
</evidence>
<gene>
    <name evidence="12" type="primary">dapA</name>
    <name evidence="17" type="ORF">SAMN05660653_01109</name>
</gene>
<evidence type="ECO:0000256" key="15">
    <source>
        <dbReference type="PIRSR" id="PIRSR001365-2"/>
    </source>
</evidence>
<feature type="binding site" evidence="12 15">
    <location>
        <position position="45"/>
    </location>
    <ligand>
        <name>pyruvate</name>
        <dbReference type="ChEBI" id="CHEBI:15361"/>
    </ligand>
</feature>
<dbReference type="InterPro" id="IPR013785">
    <property type="entry name" value="Aldolase_TIM"/>
</dbReference>
<keyword evidence="8 12" id="KW-0457">Lysine biosynthesis</keyword>
<dbReference type="GO" id="GO:0019877">
    <property type="term" value="P:diaminopimelate biosynthetic process"/>
    <property type="evidence" value="ECO:0007669"/>
    <property type="project" value="UniProtKB-UniRule"/>
</dbReference>
<dbReference type="PRINTS" id="PR00146">
    <property type="entry name" value="DHPICSNTHASE"/>
</dbReference>
<evidence type="ECO:0000256" key="6">
    <source>
        <dbReference type="ARBA" id="ARBA00022605"/>
    </source>
</evidence>
<keyword evidence="6 12" id="KW-0028">Amino-acid biosynthesis</keyword>
<dbReference type="PANTHER" id="PTHR12128:SF66">
    <property type="entry name" value="4-HYDROXY-2-OXOGLUTARATE ALDOLASE, MITOCHONDRIAL"/>
    <property type="match status" value="1"/>
</dbReference>
<feature type="site" description="L-lysine inhibitor binding; via carbonyl oxygen" evidence="16">
    <location>
        <position position="49"/>
    </location>
</feature>
<evidence type="ECO:0000313" key="18">
    <source>
        <dbReference type="Proteomes" id="UP000198771"/>
    </source>
</evidence>
<dbReference type="EMBL" id="FMXO01000005">
    <property type="protein sequence ID" value="SDB22735.1"/>
    <property type="molecule type" value="Genomic_DNA"/>
</dbReference>
<evidence type="ECO:0000256" key="11">
    <source>
        <dbReference type="ARBA" id="ARBA00047836"/>
    </source>
</evidence>
<keyword evidence="7 12" id="KW-0220">Diaminopimelate biosynthesis</keyword>
<evidence type="ECO:0000256" key="13">
    <source>
        <dbReference type="PIRNR" id="PIRNR001365"/>
    </source>
</evidence>
<feature type="active site" description="Proton donor/acceptor" evidence="12 14">
    <location>
        <position position="133"/>
    </location>
</feature>
<evidence type="ECO:0000256" key="8">
    <source>
        <dbReference type="ARBA" id="ARBA00023154"/>
    </source>
</evidence>
<accession>A0A1G6BQ85</accession>
<evidence type="ECO:0000256" key="14">
    <source>
        <dbReference type="PIRSR" id="PIRSR001365-1"/>
    </source>
</evidence>
<keyword evidence="9 12" id="KW-0456">Lyase</keyword>
<dbReference type="CDD" id="cd00950">
    <property type="entry name" value="DHDPS"/>
    <property type="match status" value="1"/>
</dbReference>
<dbReference type="UniPathway" id="UPA00034">
    <property type="reaction ID" value="UER00017"/>
</dbReference>
<dbReference type="GO" id="GO:0009089">
    <property type="term" value="P:lysine biosynthetic process via diaminopimelate"/>
    <property type="evidence" value="ECO:0007669"/>
    <property type="project" value="UniProtKB-UniRule"/>
</dbReference>
<keyword evidence="10 12" id="KW-0704">Schiff base</keyword>
<comment type="similarity">
    <text evidence="3 12 13">Belongs to the DapA family.</text>
</comment>
<evidence type="ECO:0000313" key="17">
    <source>
        <dbReference type="EMBL" id="SDB22735.1"/>
    </source>
</evidence>
<dbReference type="OrthoDB" id="9782828at2"/>
<protein>
    <recommendedName>
        <fullName evidence="4 12">4-hydroxy-tetrahydrodipicolinate synthase</fullName>
        <shortName evidence="12">HTPA synthase</shortName>
        <ecNumber evidence="4 12">4.3.3.7</ecNumber>
    </recommendedName>
</protein>
<feature type="site" description="L-lysine inhibitor binding" evidence="16">
    <location>
        <position position="84"/>
    </location>
</feature>
<evidence type="ECO:0000256" key="2">
    <source>
        <dbReference type="ARBA" id="ARBA00005120"/>
    </source>
</evidence>
<dbReference type="PROSITE" id="PS00665">
    <property type="entry name" value="DHDPS_1"/>
    <property type="match status" value="1"/>
</dbReference>
<dbReference type="STRING" id="617002.SAMN05660653_01109"/>
<comment type="subunit">
    <text evidence="12">Homotetramer; dimer of dimers.</text>
</comment>
<organism evidence="17 18">
    <name type="scientific">Desulfonatronum thiosulfatophilum</name>
    <dbReference type="NCBI Taxonomy" id="617002"/>
    <lineage>
        <taxon>Bacteria</taxon>
        <taxon>Pseudomonadati</taxon>
        <taxon>Thermodesulfobacteriota</taxon>
        <taxon>Desulfovibrionia</taxon>
        <taxon>Desulfovibrionales</taxon>
        <taxon>Desulfonatronaceae</taxon>
        <taxon>Desulfonatronum</taxon>
    </lineage>
</organism>
<evidence type="ECO:0000256" key="10">
    <source>
        <dbReference type="ARBA" id="ARBA00023270"/>
    </source>
</evidence>
<feature type="site" description="Part of a proton relay during catalysis" evidence="12 16">
    <location>
        <position position="107"/>
    </location>
</feature>
<keyword evidence="18" id="KW-1185">Reference proteome</keyword>
<dbReference type="InterPro" id="IPR005263">
    <property type="entry name" value="DapA"/>
</dbReference>
<feature type="binding site" evidence="12 15">
    <location>
        <position position="204"/>
    </location>
    <ligand>
        <name>pyruvate</name>
        <dbReference type="ChEBI" id="CHEBI:15361"/>
    </ligand>
</feature>
<evidence type="ECO:0000256" key="16">
    <source>
        <dbReference type="PIRSR" id="PIRSR001365-3"/>
    </source>
</evidence>
<dbReference type="InterPro" id="IPR020625">
    <property type="entry name" value="Schiff_base-form_aldolases_AS"/>
</dbReference>
<proteinExistence type="inferred from homology"/>
<feature type="active site" description="Schiff-base intermediate with substrate" evidence="12 14">
    <location>
        <position position="162"/>
    </location>
</feature>
<feature type="site" description="L-lysine inhibitor binding" evidence="16">
    <location>
        <position position="80"/>
    </location>
</feature>
<evidence type="ECO:0000256" key="12">
    <source>
        <dbReference type="HAMAP-Rule" id="MF_00418"/>
    </source>
</evidence>
<comment type="pathway">
    <text evidence="2 12">Amino-acid biosynthesis; L-lysine biosynthesis via DAP pathway; (S)-tetrahydrodipicolinate from L-aspartate: step 3/4.</text>
</comment>
<feature type="site" description="L-lysine inhibitor binding" evidence="16">
    <location>
        <position position="106"/>
    </location>
</feature>
<dbReference type="InterPro" id="IPR002220">
    <property type="entry name" value="DapA-like"/>
</dbReference>
<dbReference type="PIRSF" id="PIRSF001365">
    <property type="entry name" value="DHDPS"/>
    <property type="match status" value="1"/>
</dbReference>
<dbReference type="Proteomes" id="UP000198771">
    <property type="component" value="Unassembled WGS sequence"/>
</dbReference>
<feature type="site" description="Part of a proton relay during catalysis" evidence="12 16">
    <location>
        <position position="44"/>
    </location>
</feature>
<dbReference type="HAMAP" id="MF_00418">
    <property type="entry name" value="DapA"/>
    <property type="match status" value="1"/>
</dbReference>
<dbReference type="InterPro" id="IPR020624">
    <property type="entry name" value="Schiff_base-form_aldolases_CS"/>
</dbReference>
<reference evidence="17 18" key="1">
    <citation type="submission" date="2016-10" db="EMBL/GenBank/DDBJ databases">
        <authorList>
            <person name="de Groot N.N."/>
        </authorList>
    </citation>
    <scope>NUCLEOTIDE SEQUENCE [LARGE SCALE GENOMIC DNA]</scope>
    <source>
        <strain evidence="17 18">ASO4-2</strain>
    </source>
</reference>
<dbReference type="PROSITE" id="PS00666">
    <property type="entry name" value="DHDPS_2"/>
    <property type="match status" value="1"/>
</dbReference>